<name>A0A2D3W651_9BACT</name>
<proteinExistence type="predicted"/>
<evidence type="ECO:0000313" key="2">
    <source>
        <dbReference type="Proteomes" id="UP000231638"/>
    </source>
</evidence>
<reference evidence="1 2" key="1">
    <citation type="journal article" date="2017" name="Front. Microbiol.">
        <title>Comparative Genomic Analysis of the Class Epsilonproteobacteria and Proposed Reclassification to Epsilonbacteraeota (phyl. nov.).</title>
        <authorList>
            <person name="Waite D.W."/>
            <person name="Vanwonterghem I."/>
            <person name="Rinke C."/>
            <person name="Parks D.H."/>
            <person name="Zhang Y."/>
            <person name="Takai K."/>
            <person name="Sievert S.M."/>
            <person name="Simon J."/>
            <person name="Campbell B.J."/>
            <person name="Hanson T.E."/>
            <person name="Woyke T."/>
            <person name="Klotz M.G."/>
            <person name="Hugenholtz P."/>
        </authorList>
    </citation>
    <scope>NUCLEOTIDE SEQUENCE [LARGE SCALE GENOMIC DNA]</scope>
    <source>
        <strain evidence="1">UBA11420</strain>
    </source>
</reference>
<sequence length="78" mass="9017">MQVVIDVKEGYAAQFLSILQSLDGRFFNQVKIEKDSQFMHDKAYLETELEELKSGHATMVSLEEFEAHMSTVLDEYAR</sequence>
<protein>
    <submittedName>
        <fullName evidence="1">Uncharacterized protein</fullName>
    </submittedName>
</protein>
<accession>A0A2D3W651</accession>
<dbReference type="EMBL" id="DLUG01000202">
    <property type="protein sequence ID" value="DAB35888.1"/>
    <property type="molecule type" value="Genomic_DNA"/>
</dbReference>
<comment type="caution">
    <text evidence="1">The sequence shown here is derived from an EMBL/GenBank/DDBJ whole genome shotgun (WGS) entry which is preliminary data.</text>
</comment>
<gene>
    <name evidence="1" type="ORF">CFH80_07770</name>
</gene>
<dbReference type="AlphaFoldDB" id="A0A2D3W651"/>
<organism evidence="1 2">
    <name type="scientific">Sulfurospirillum cavolei</name>
    <dbReference type="NCBI Taxonomy" id="366522"/>
    <lineage>
        <taxon>Bacteria</taxon>
        <taxon>Pseudomonadati</taxon>
        <taxon>Campylobacterota</taxon>
        <taxon>Epsilonproteobacteria</taxon>
        <taxon>Campylobacterales</taxon>
        <taxon>Sulfurospirillaceae</taxon>
        <taxon>Sulfurospirillum</taxon>
    </lineage>
</organism>
<evidence type="ECO:0000313" key="1">
    <source>
        <dbReference type="EMBL" id="DAB35888.1"/>
    </source>
</evidence>
<dbReference type="Proteomes" id="UP000231638">
    <property type="component" value="Unassembled WGS sequence"/>
</dbReference>